<evidence type="ECO:0000256" key="1">
    <source>
        <dbReference type="ARBA" id="ARBA00004141"/>
    </source>
</evidence>
<protein>
    <recommendedName>
        <fullName evidence="8">Major facilitator superfamily (MFS) profile domain-containing protein</fullName>
    </recommendedName>
</protein>
<proteinExistence type="predicted"/>
<dbReference type="EMBL" id="CDPU01000112">
    <property type="protein sequence ID" value="CEO57596.1"/>
    <property type="molecule type" value="Genomic_DNA"/>
</dbReference>
<feature type="transmembrane region" description="Helical" evidence="7">
    <location>
        <begin position="343"/>
        <end position="360"/>
    </location>
</feature>
<name>A0A0B7KRW6_BIOOC</name>
<feature type="transmembrane region" description="Helical" evidence="7">
    <location>
        <begin position="196"/>
        <end position="217"/>
    </location>
</feature>
<feature type="region of interest" description="Disordered" evidence="6">
    <location>
        <begin position="1"/>
        <end position="34"/>
    </location>
</feature>
<dbReference type="PROSITE" id="PS50850">
    <property type="entry name" value="MFS"/>
    <property type="match status" value="1"/>
</dbReference>
<keyword evidence="2" id="KW-0813">Transport</keyword>
<feature type="transmembrane region" description="Helical" evidence="7">
    <location>
        <begin position="302"/>
        <end position="323"/>
    </location>
</feature>
<feature type="transmembrane region" description="Helical" evidence="7">
    <location>
        <begin position="369"/>
        <end position="387"/>
    </location>
</feature>
<evidence type="ECO:0000256" key="7">
    <source>
        <dbReference type="SAM" id="Phobius"/>
    </source>
</evidence>
<feature type="transmembrane region" description="Helical" evidence="7">
    <location>
        <begin position="393"/>
        <end position="415"/>
    </location>
</feature>
<feature type="transmembrane region" description="Helical" evidence="7">
    <location>
        <begin position="141"/>
        <end position="160"/>
    </location>
</feature>
<dbReference type="GO" id="GO:0016020">
    <property type="term" value="C:membrane"/>
    <property type="evidence" value="ECO:0007669"/>
    <property type="project" value="UniProtKB-SubCell"/>
</dbReference>
<feature type="transmembrane region" description="Helical" evidence="7">
    <location>
        <begin position="229"/>
        <end position="251"/>
    </location>
</feature>
<dbReference type="GO" id="GO:0022857">
    <property type="term" value="F:transmembrane transporter activity"/>
    <property type="evidence" value="ECO:0007669"/>
    <property type="project" value="InterPro"/>
</dbReference>
<dbReference type="InterPro" id="IPR036259">
    <property type="entry name" value="MFS_trans_sf"/>
</dbReference>
<dbReference type="Gene3D" id="1.20.1250.20">
    <property type="entry name" value="MFS general substrate transporter like domains"/>
    <property type="match status" value="1"/>
</dbReference>
<dbReference type="InterPro" id="IPR020846">
    <property type="entry name" value="MFS_dom"/>
</dbReference>
<dbReference type="Pfam" id="PF07690">
    <property type="entry name" value="MFS_1"/>
    <property type="match status" value="1"/>
</dbReference>
<evidence type="ECO:0000256" key="5">
    <source>
        <dbReference type="ARBA" id="ARBA00023136"/>
    </source>
</evidence>
<evidence type="ECO:0000256" key="2">
    <source>
        <dbReference type="ARBA" id="ARBA00022448"/>
    </source>
</evidence>
<organism evidence="9">
    <name type="scientific">Bionectria ochroleuca</name>
    <name type="common">Gliocladium roseum</name>
    <dbReference type="NCBI Taxonomy" id="29856"/>
    <lineage>
        <taxon>Eukaryota</taxon>
        <taxon>Fungi</taxon>
        <taxon>Dikarya</taxon>
        <taxon>Ascomycota</taxon>
        <taxon>Pezizomycotina</taxon>
        <taxon>Sordariomycetes</taxon>
        <taxon>Hypocreomycetidae</taxon>
        <taxon>Hypocreales</taxon>
        <taxon>Bionectriaceae</taxon>
        <taxon>Clonostachys</taxon>
    </lineage>
</organism>
<evidence type="ECO:0000256" key="6">
    <source>
        <dbReference type="SAM" id="MobiDB-lite"/>
    </source>
</evidence>
<keyword evidence="3 7" id="KW-0812">Transmembrane</keyword>
<feature type="transmembrane region" description="Helical" evidence="7">
    <location>
        <begin position="64"/>
        <end position="89"/>
    </location>
</feature>
<evidence type="ECO:0000256" key="4">
    <source>
        <dbReference type="ARBA" id="ARBA00022989"/>
    </source>
</evidence>
<dbReference type="AlphaFoldDB" id="A0A0B7KRW6"/>
<feature type="transmembrane region" description="Helical" evidence="7">
    <location>
        <begin position="109"/>
        <end position="129"/>
    </location>
</feature>
<gene>
    <name evidence="9" type="ORF">BN869_000013654_1</name>
</gene>
<dbReference type="InterPro" id="IPR011701">
    <property type="entry name" value="MFS"/>
</dbReference>
<comment type="subcellular location">
    <subcellularLocation>
        <location evidence="1">Membrane</location>
        <topology evidence="1">Multi-pass membrane protein</topology>
    </subcellularLocation>
</comment>
<evidence type="ECO:0000313" key="9">
    <source>
        <dbReference type="EMBL" id="CEO57596.1"/>
    </source>
</evidence>
<accession>A0A0B7KRW6</accession>
<feature type="compositionally biased region" description="Basic and acidic residues" evidence="6">
    <location>
        <begin position="9"/>
        <end position="21"/>
    </location>
</feature>
<evidence type="ECO:0000259" key="8">
    <source>
        <dbReference type="PROSITE" id="PS50850"/>
    </source>
</evidence>
<feature type="domain" description="Major facilitator superfamily (MFS) profile" evidence="8">
    <location>
        <begin position="64"/>
        <end position="483"/>
    </location>
</feature>
<dbReference type="SUPFAM" id="SSF103473">
    <property type="entry name" value="MFS general substrate transporter"/>
    <property type="match status" value="1"/>
</dbReference>
<evidence type="ECO:0000256" key="3">
    <source>
        <dbReference type="ARBA" id="ARBA00022692"/>
    </source>
</evidence>
<keyword evidence="5 7" id="KW-0472">Membrane</keyword>
<dbReference type="PANTHER" id="PTHR43791:SF91">
    <property type="entry name" value="MAJOR FACILITATOR SUPERFAMILY (MFS) PROFILE DOMAIN-CONTAINING PROTEIN-RELATED"/>
    <property type="match status" value="1"/>
</dbReference>
<keyword evidence="4 7" id="KW-1133">Transmembrane helix</keyword>
<sequence length="515" mass="57836">MASKSGLDTVDHGSDSVEEVNKSPTKVQELNKADLDDEEARREFLSRFTAEDDHRIMRKVGWRFLPLIGFMYLVKQIDFSNAASIKVLQPGESRNVLTELNMSADQYNWVQTVYYIAYVLFEIPSTLVLKKATPRKWQSRIFLTWGIVVACHAAIQNAAGFYALRFLLGAMEAGFFPCLAAQMCSWYRSDEYGRPIMWMFGFQNFSGIIGSLLTYGISYMNGVGGLSAWRWVFLLEGLTTILFAGVIYYVLPDYPKSPRSSRWLTPDEQQYLEYRLTENAPKTDDAVFDKSEIIASLKDPKLIGFTLSQFFLNIAGYGLSWQLPTITTSLGFAGLPRNQLLNIPPAAATVIGIILAAWFLRRAYIARPIFIHALSAGILAFFIVLCVPVSNGAVYAAVVLGNAFYFVFFVPFWAWRSATLVGTTGTAFTLALQTSVAQVGGVIAPQLFQSKYAYNGYKTSFIICTASVAIAILSNIWLTYLTWTVEQDTKNVRRERIRAEREGKVYTGEDVKLRN</sequence>
<reference evidence="9" key="1">
    <citation type="submission" date="2015-01" db="EMBL/GenBank/DDBJ databases">
        <authorList>
            <person name="Durling Mikael"/>
        </authorList>
    </citation>
    <scope>NUCLEOTIDE SEQUENCE</scope>
</reference>
<dbReference type="PANTHER" id="PTHR43791">
    <property type="entry name" value="PERMEASE-RELATED"/>
    <property type="match status" value="1"/>
</dbReference>
<feature type="transmembrane region" description="Helical" evidence="7">
    <location>
        <begin position="460"/>
        <end position="483"/>
    </location>
</feature>